<evidence type="ECO:0000256" key="4">
    <source>
        <dbReference type="ARBA" id="ARBA00022737"/>
    </source>
</evidence>
<dbReference type="InterPro" id="IPR036108">
    <property type="entry name" value="4pyrrol_syn_uPrphyn_synt_sf"/>
</dbReference>
<dbReference type="GO" id="GO:0003729">
    <property type="term" value="F:mRNA binding"/>
    <property type="evidence" value="ECO:0007669"/>
    <property type="project" value="InterPro"/>
</dbReference>
<evidence type="ECO:0000256" key="8">
    <source>
        <dbReference type="ARBA" id="ARBA00061069"/>
    </source>
</evidence>
<dbReference type="InterPro" id="IPR035979">
    <property type="entry name" value="RBD_domain_sf"/>
</dbReference>
<proteinExistence type="inferred from homology"/>
<dbReference type="SUPFAM" id="SSF54928">
    <property type="entry name" value="RNA-binding domain, RBD"/>
    <property type="match status" value="3"/>
</dbReference>
<dbReference type="PANTHER" id="PTHR47640">
    <property type="entry name" value="TRNA SELENOCYSTEINE 1-ASSOCIATED PROTEIN 1-RELATED-RELATED"/>
    <property type="match status" value="1"/>
</dbReference>
<evidence type="ECO:0000256" key="1">
    <source>
        <dbReference type="ARBA" id="ARBA00004123"/>
    </source>
</evidence>
<dbReference type="STRING" id="3750.A0A498HR21"/>
<name>A0A498HR21_MALDO</name>
<dbReference type="Pfam" id="PF00076">
    <property type="entry name" value="RRM_1"/>
    <property type="match status" value="3"/>
</dbReference>
<dbReference type="SUPFAM" id="SSF69618">
    <property type="entry name" value="HemD-like"/>
    <property type="match status" value="1"/>
</dbReference>
<keyword evidence="3" id="KW-0507">mRNA processing</keyword>
<dbReference type="InterPro" id="IPR003754">
    <property type="entry name" value="4pyrrol_synth_uPrphyn_synth"/>
</dbReference>
<dbReference type="CDD" id="cd12346">
    <property type="entry name" value="RRM3_NGR1_NAM8_like"/>
    <property type="match status" value="1"/>
</dbReference>
<feature type="compositionally biased region" description="Low complexity" evidence="11">
    <location>
        <begin position="11"/>
        <end position="33"/>
    </location>
</feature>
<protein>
    <recommendedName>
        <fullName evidence="12">RRM domain-containing protein</fullName>
    </recommendedName>
</protein>
<dbReference type="AlphaFoldDB" id="A0A498HR21"/>
<organism evidence="13 14">
    <name type="scientific">Malus domestica</name>
    <name type="common">Apple</name>
    <name type="synonym">Pyrus malus</name>
    <dbReference type="NCBI Taxonomy" id="3750"/>
    <lineage>
        <taxon>Eukaryota</taxon>
        <taxon>Viridiplantae</taxon>
        <taxon>Streptophyta</taxon>
        <taxon>Embryophyta</taxon>
        <taxon>Tracheophyta</taxon>
        <taxon>Spermatophyta</taxon>
        <taxon>Magnoliopsida</taxon>
        <taxon>eudicotyledons</taxon>
        <taxon>Gunneridae</taxon>
        <taxon>Pentapetalae</taxon>
        <taxon>rosids</taxon>
        <taxon>fabids</taxon>
        <taxon>Rosales</taxon>
        <taxon>Rosaceae</taxon>
        <taxon>Amygdaloideae</taxon>
        <taxon>Maleae</taxon>
        <taxon>Malus</taxon>
    </lineage>
</organism>
<dbReference type="CDD" id="cd06578">
    <property type="entry name" value="HemD"/>
    <property type="match status" value="1"/>
</dbReference>
<evidence type="ECO:0000313" key="14">
    <source>
        <dbReference type="Proteomes" id="UP000290289"/>
    </source>
</evidence>
<comment type="subcellular location">
    <subcellularLocation>
        <location evidence="2">Cytoplasmic granule</location>
    </subcellularLocation>
    <subcellularLocation>
        <location evidence="1">Nucleus</location>
    </subcellularLocation>
</comment>
<dbReference type="Pfam" id="PF02602">
    <property type="entry name" value="HEM4"/>
    <property type="match status" value="1"/>
</dbReference>
<dbReference type="FunFam" id="3.30.70.330:FF:000737">
    <property type="entry name" value="polyadenylate-binding protein RBP47 isoform X2"/>
    <property type="match status" value="1"/>
</dbReference>
<evidence type="ECO:0000313" key="13">
    <source>
        <dbReference type="EMBL" id="RXH72734.1"/>
    </source>
</evidence>
<evidence type="ECO:0000256" key="7">
    <source>
        <dbReference type="ARBA" id="ARBA00057395"/>
    </source>
</evidence>
<keyword evidence="14" id="KW-1185">Reference proteome</keyword>
<dbReference type="PANTHER" id="PTHR47640:SF16">
    <property type="entry name" value="POLYADENYLATE-BINDING PROTEIN RBP47C-RELATED"/>
    <property type="match status" value="1"/>
</dbReference>
<dbReference type="FunFam" id="3.30.70.330:FF:000395">
    <property type="entry name" value="Polyadenylate-binding protein RBP47"/>
    <property type="match status" value="1"/>
</dbReference>
<evidence type="ECO:0000256" key="2">
    <source>
        <dbReference type="ARBA" id="ARBA00004463"/>
    </source>
</evidence>
<comment type="caution">
    <text evidence="13">The sequence shown here is derived from an EMBL/GenBank/DDBJ whole genome shotgun (WGS) entry which is preliminary data.</text>
</comment>
<comment type="subunit">
    <text evidence="9">Interacts with the poly(A) tail of mRNA in nucleus.</text>
</comment>
<evidence type="ECO:0000256" key="3">
    <source>
        <dbReference type="ARBA" id="ARBA00022664"/>
    </source>
</evidence>
<reference evidence="13 14" key="1">
    <citation type="submission" date="2018-10" db="EMBL/GenBank/DDBJ databases">
        <title>A high-quality apple genome assembly.</title>
        <authorList>
            <person name="Hu J."/>
        </authorList>
    </citation>
    <scope>NUCLEOTIDE SEQUENCE [LARGE SCALE GENOMIC DNA]</scope>
    <source>
        <strain evidence="14">cv. HFTH1</strain>
        <tissue evidence="13">Young leaf</tissue>
    </source>
</reference>
<dbReference type="SMART" id="SM00360">
    <property type="entry name" value="RRM"/>
    <property type="match status" value="3"/>
</dbReference>
<comment type="similarity">
    <text evidence="8">Belongs to the polyadenylate-binding RBP47 family.</text>
</comment>
<dbReference type="PROSITE" id="PS50102">
    <property type="entry name" value="RRM"/>
    <property type="match status" value="3"/>
</dbReference>
<dbReference type="GO" id="GO:0006782">
    <property type="term" value="P:protoporphyrinogen IX biosynthetic process"/>
    <property type="evidence" value="ECO:0007669"/>
    <property type="project" value="UniProtKB-UniPathway"/>
</dbReference>
<dbReference type="GO" id="GO:0005634">
    <property type="term" value="C:nucleus"/>
    <property type="evidence" value="ECO:0007669"/>
    <property type="project" value="UniProtKB-SubCell"/>
</dbReference>
<feature type="domain" description="RRM" evidence="12">
    <location>
        <begin position="196"/>
        <end position="275"/>
    </location>
</feature>
<keyword evidence="6" id="KW-0539">Nucleus</keyword>
<dbReference type="FunFam" id="3.40.50.10090:FF:000009">
    <property type="entry name" value="Uroporphyrinogen-III synthase, chloroplastic"/>
    <property type="match status" value="1"/>
</dbReference>
<dbReference type="CDD" id="cd12344">
    <property type="entry name" value="RRM1_SECp43_like"/>
    <property type="match status" value="1"/>
</dbReference>
<gene>
    <name evidence="13" type="ORF">DVH24_012418</name>
</gene>
<evidence type="ECO:0000256" key="6">
    <source>
        <dbReference type="ARBA" id="ARBA00023242"/>
    </source>
</evidence>
<comment type="function">
    <text evidence="7">Heterogeneous nuclear ribonucleoprotein (hnRNP)-protein binding the poly(A) tail of mRNA and probably involved in some steps of pre-mRNA maturation.</text>
</comment>
<feature type="domain" description="RRM" evidence="12">
    <location>
        <begin position="103"/>
        <end position="183"/>
    </location>
</feature>
<dbReference type="UniPathway" id="UPA00251">
    <property type="reaction ID" value="UER00320"/>
</dbReference>
<dbReference type="InterPro" id="IPR050825">
    <property type="entry name" value="RBM42_RBP45_47-like"/>
</dbReference>
<dbReference type="CDD" id="cd12345">
    <property type="entry name" value="RRM2_SECp43_like"/>
    <property type="match status" value="1"/>
</dbReference>
<dbReference type="FunFam" id="3.30.70.330:FF:000144">
    <property type="entry name" value="Polyadenylate-binding protein RBP47B"/>
    <property type="match status" value="1"/>
</dbReference>
<dbReference type="Gene3D" id="3.40.50.10090">
    <property type="match status" value="2"/>
</dbReference>
<feature type="region of interest" description="Disordered" evidence="11">
    <location>
        <begin position="1"/>
        <end position="43"/>
    </location>
</feature>
<dbReference type="GO" id="GO:0006397">
    <property type="term" value="P:mRNA processing"/>
    <property type="evidence" value="ECO:0007669"/>
    <property type="project" value="UniProtKB-KW"/>
</dbReference>
<accession>A0A498HR21</accession>
<evidence type="ECO:0000256" key="9">
    <source>
        <dbReference type="ARBA" id="ARBA00063471"/>
    </source>
</evidence>
<evidence type="ECO:0000256" key="5">
    <source>
        <dbReference type="ARBA" id="ARBA00022884"/>
    </source>
</evidence>
<sequence>MQSNGSDSSVQQQEEQQQNNNQRPQPQQAQAQTTPPPPQQQQHWMGMQYPAAAMVMQHQMMPPQHYATPPPPPQHYMAYHQYQQQQHVQHLQQQQLGSSGENKTIWVGDLHHWMDENYLHTCFASTGEIASIKVIRNKQTLLSEGYGFVEFFSHATAEKVLQNYAGILMPNTEQPFRLNWATFSTGDKRSDNAPDLSIFVGDLAADVTDSLLHETFSSKYPSVKAAKVVFDANTGRSKGYGFVRFGDENERSQAMTEMNGSFCSSRPMRIGAATPRKSSAYQQQYSSQGGYVSNGTPTQGFQSDGDSTNTTIFVGGLDPNVTDEDLRQPFSQYGEIVSVKIPVGKGCGFVQFANRNNAEEALPKLNGTVIGKQTVRLSWGRNPANKQQFRSDFGNQWGGAAYYGGPVYEGYGYALPPHHDPSMYAAAAAAYGAYPVYGTHQQQAKQGISCLELPLIQHTRGPDLDRLSTVLSDTTFDWIVITSPEAGSVFLEAWKAAGSPNVTVGVVGAGTASIFEEVVQSSKRSLNIAFVPSKATGKVLASELPKNGIEKCTVLYPASAKASNEIEEGLSNRGFEVTRLNTYTTGPVHRVDQTVLKQALTAPVIAVASPSAIRAWVGLISEPEKWSNSIACIGQTTAKAAKKLGLRNVYYPANPGLEGLNKLRVFNSLPGPGRLTRR</sequence>
<dbReference type="InterPro" id="IPR000504">
    <property type="entry name" value="RRM_dom"/>
</dbReference>
<feature type="domain" description="RRM" evidence="12">
    <location>
        <begin position="310"/>
        <end position="382"/>
    </location>
</feature>
<feature type="compositionally biased region" description="Polar residues" evidence="11">
    <location>
        <begin position="1"/>
        <end position="10"/>
    </location>
</feature>
<keyword evidence="5 10" id="KW-0694">RNA-binding</keyword>
<dbReference type="InterPro" id="IPR012677">
    <property type="entry name" value="Nucleotide-bd_a/b_plait_sf"/>
</dbReference>
<keyword evidence="4" id="KW-0677">Repeat</keyword>
<evidence type="ECO:0000259" key="12">
    <source>
        <dbReference type="PROSITE" id="PS50102"/>
    </source>
</evidence>
<dbReference type="Gene3D" id="3.30.70.330">
    <property type="match status" value="3"/>
</dbReference>
<dbReference type="Proteomes" id="UP000290289">
    <property type="component" value="Chromosome 15"/>
</dbReference>
<dbReference type="GO" id="GO:0005829">
    <property type="term" value="C:cytosol"/>
    <property type="evidence" value="ECO:0007669"/>
    <property type="project" value="TreeGrafter"/>
</dbReference>
<evidence type="ECO:0000256" key="11">
    <source>
        <dbReference type="SAM" id="MobiDB-lite"/>
    </source>
</evidence>
<dbReference type="EMBL" id="RDQH01000341">
    <property type="protein sequence ID" value="RXH72734.1"/>
    <property type="molecule type" value="Genomic_DNA"/>
</dbReference>
<evidence type="ECO:0000256" key="10">
    <source>
        <dbReference type="PROSITE-ProRule" id="PRU00176"/>
    </source>
</evidence>
<dbReference type="GO" id="GO:0004852">
    <property type="term" value="F:uroporphyrinogen-III synthase activity"/>
    <property type="evidence" value="ECO:0007669"/>
    <property type="project" value="InterPro"/>
</dbReference>